<feature type="region of interest" description="Disordered" evidence="1">
    <location>
        <begin position="125"/>
        <end position="171"/>
    </location>
</feature>
<protein>
    <submittedName>
        <fullName evidence="3 4">Uncharacterized protein</fullName>
    </submittedName>
</protein>
<evidence type="ECO:0000313" key="4">
    <source>
        <dbReference type="EnsemblPlants" id="KQK04524"/>
    </source>
</evidence>
<reference evidence="3" key="2">
    <citation type="submission" date="2017-06" db="EMBL/GenBank/DDBJ databases">
        <title>WGS assembly of Brachypodium distachyon.</title>
        <authorList>
            <consortium name="The International Brachypodium Initiative"/>
            <person name="Lucas S."/>
            <person name="Harmon-Smith M."/>
            <person name="Lail K."/>
            <person name="Tice H."/>
            <person name="Grimwood J."/>
            <person name="Bruce D."/>
            <person name="Barry K."/>
            <person name="Shu S."/>
            <person name="Lindquist E."/>
            <person name="Wang M."/>
            <person name="Pitluck S."/>
            <person name="Vogel J.P."/>
            <person name="Garvin D.F."/>
            <person name="Mockler T.C."/>
            <person name="Schmutz J."/>
            <person name="Rokhsar D."/>
            <person name="Bevan M.W."/>
        </authorList>
    </citation>
    <scope>NUCLEOTIDE SEQUENCE</scope>
    <source>
        <strain evidence="3">Bd21</strain>
    </source>
</reference>
<dbReference type="InParanoid" id="A0A0Q3IVM1"/>
<gene>
    <name evidence="3" type="ORF">BRADI_2g13920v3</name>
</gene>
<keyword evidence="2" id="KW-0812">Transmembrane</keyword>
<keyword evidence="2" id="KW-1133">Transmembrane helix</keyword>
<sequence length="171" mass="18512">MFNQKPEDSSAGCFFFPNAFLTAGGIFFPAGFICKKDMLRSFSLSLLSFFIGDGRLAPAWARWRGRRRPGRLWSGCRRDLASADSGEMGRGPSGDDSGENGDAACPNSCRLWPVGFEIGLGATVAGGRSAREPDRVEPGSARRPNEPLFGTRLGLKQEQARAEPARLECPP</sequence>
<feature type="region of interest" description="Disordered" evidence="1">
    <location>
        <begin position="81"/>
        <end position="102"/>
    </location>
</feature>
<dbReference type="Proteomes" id="UP000008810">
    <property type="component" value="Chromosome 2"/>
</dbReference>
<keyword evidence="5" id="KW-1185">Reference proteome</keyword>
<evidence type="ECO:0000256" key="1">
    <source>
        <dbReference type="SAM" id="MobiDB-lite"/>
    </source>
</evidence>
<dbReference type="EMBL" id="CM000881">
    <property type="protein sequence ID" value="KQK04524.1"/>
    <property type="molecule type" value="Genomic_DNA"/>
</dbReference>
<keyword evidence="2" id="KW-0472">Membrane</keyword>
<organism evidence="3">
    <name type="scientific">Brachypodium distachyon</name>
    <name type="common">Purple false brome</name>
    <name type="synonym">Trachynia distachya</name>
    <dbReference type="NCBI Taxonomy" id="15368"/>
    <lineage>
        <taxon>Eukaryota</taxon>
        <taxon>Viridiplantae</taxon>
        <taxon>Streptophyta</taxon>
        <taxon>Embryophyta</taxon>
        <taxon>Tracheophyta</taxon>
        <taxon>Spermatophyta</taxon>
        <taxon>Magnoliopsida</taxon>
        <taxon>Liliopsida</taxon>
        <taxon>Poales</taxon>
        <taxon>Poaceae</taxon>
        <taxon>BOP clade</taxon>
        <taxon>Pooideae</taxon>
        <taxon>Stipodae</taxon>
        <taxon>Brachypodieae</taxon>
        <taxon>Brachypodium</taxon>
    </lineage>
</organism>
<evidence type="ECO:0000313" key="3">
    <source>
        <dbReference type="EMBL" id="KQK04524.1"/>
    </source>
</evidence>
<dbReference type="EnsemblPlants" id="KQK04524">
    <property type="protein sequence ID" value="KQK04524"/>
    <property type="gene ID" value="BRADI_2g13920v3"/>
</dbReference>
<dbReference type="Gramene" id="KQK04524">
    <property type="protein sequence ID" value="KQK04524"/>
    <property type="gene ID" value="BRADI_2g13920v3"/>
</dbReference>
<accession>A0A0Q3IVM1</accession>
<dbReference type="AlphaFoldDB" id="A0A0Q3IVM1"/>
<reference evidence="4" key="3">
    <citation type="submission" date="2018-08" db="UniProtKB">
        <authorList>
            <consortium name="EnsemblPlants"/>
        </authorList>
    </citation>
    <scope>IDENTIFICATION</scope>
    <source>
        <strain evidence="4">cv. Bd21</strain>
    </source>
</reference>
<evidence type="ECO:0000256" key="2">
    <source>
        <dbReference type="SAM" id="Phobius"/>
    </source>
</evidence>
<feature type="transmembrane region" description="Helical" evidence="2">
    <location>
        <begin position="12"/>
        <end position="33"/>
    </location>
</feature>
<proteinExistence type="predicted"/>
<name>A0A0Q3IVM1_BRADI</name>
<reference evidence="3 4" key="1">
    <citation type="journal article" date="2010" name="Nature">
        <title>Genome sequencing and analysis of the model grass Brachypodium distachyon.</title>
        <authorList>
            <consortium name="International Brachypodium Initiative"/>
        </authorList>
    </citation>
    <scope>NUCLEOTIDE SEQUENCE [LARGE SCALE GENOMIC DNA]</scope>
    <source>
        <strain evidence="3 4">Bd21</strain>
    </source>
</reference>
<feature type="compositionally biased region" description="Basic and acidic residues" evidence="1">
    <location>
        <begin position="158"/>
        <end position="171"/>
    </location>
</feature>
<evidence type="ECO:0000313" key="5">
    <source>
        <dbReference type="Proteomes" id="UP000008810"/>
    </source>
</evidence>